<feature type="compositionally biased region" description="Low complexity" evidence="6">
    <location>
        <begin position="363"/>
        <end position="372"/>
    </location>
</feature>
<feature type="compositionally biased region" description="Basic and acidic residues" evidence="6">
    <location>
        <begin position="1132"/>
        <end position="1149"/>
    </location>
</feature>
<dbReference type="WBParaSite" id="SMRG1_90140.2">
    <property type="protein sequence ID" value="SMRG1_90140.2"/>
    <property type="gene ID" value="SMRG1_90140"/>
</dbReference>
<feature type="compositionally biased region" description="Low complexity" evidence="6">
    <location>
        <begin position="1335"/>
        <end position="1359"/>
    </location>
</feature>
<dbReference type="PRINTS" id="PR00454">
    <property type="entry name" value="ETSDOMAIN"/>
</dbReference>
<dbReference type="SMART" id="SM00413">
    <property type="entry name" value="ETS"/>
    <property type="match status" value="1"/>
</dbReference>
<feature type="region of interest" description="Disordered" evidence="6">
    <location>
        <begin position="352"/>
        <end position="372"/>
    </location>
</feature>
<evidence type="ECO:0000256" key="2">
    <source>
        <dbReference type="ARBA" id="ARBA00005562"/>
    </source>
</evidence>
<dbReference type="Pfam" id="PF00178">
    <property type="entry name" value="Ets"/>
    <property type="match status" value="1"/>
</dbReference>
<name>A0AA85AK84_9TREM</name>
<keyword evidence="3 5" id="KW-0238">DNA-binding</keyword>
<dbReference type="InterPro" id="IPR036390">
    <property type="entry name" value="WH_DNA-bd_sf"/>
</dbReference>
<dbReference type="GO" id="GO:0030154">
    <property type="term" value="P:cell differentiation"/>
    <property type="evidence" value="ECO:0007669"/>
    <property type="project" value="TreeGrafter"/>
</dbReference>
<feature type="region of interest" description="Disordered" evidence="6">
    <location>
        <begin position="1330"/>
        <end position="1359"/>
    </location>
</feature>
<comment type="subcellular location">
    <subcellularLocation>
        <location evidence="1 5">Nucleus</location>
    </subcellularLocation>
</comment>
<dbReference type="Gene3D" id="1.10.10.10">
    <property type="entry name" value="Winged helix-like DNA-binding domain superfamily/Winged helix DNA-binding domain"/>
    <property type="match status" value="1"/>
</dbReference>
<dbReference type="Proteomes" id="UP000050790">
    <property type="component" value="Unassembled WGS sequence"/>
</dbReference>
<dbReference type="PROSITE" id="PS00346">
    <property type="entry name" value="ETS_DOMAIN_2"/>
    <property type="match status" value="1"/>
</dbReference>
<dbReference type="InterPro" id="IPR036388">
    <property type="entry name" value="WH-like_DNA-bd_sf"/>
</dbReference>
<evidence type="ECO:0000256" key="4">
    <source>
        <dbReference type="ARBA" id="ARBA00023242"/>
    </source>
</evidence>
<feature type="domain" description="ETS" evidence="7">
    <location>
        <begin position="744"/>
        <end position="824"/>
    </location>
</feature>
<dbReference type="GO" id="GO:0005634">
    <property type="term" value="C:nucleus"/>
    <property type="evidence" value="ECO:0007669"/>
    <property type="project" value="UniProtKB-SubCell"/>
</dbReference>
<feature type="region of interest" description="Disordered" evidence="6">
    <location>
        <begin position="37"/>
        <end position="108"/>
    </location>
</feature>
<feature type="region of interest" description="Disordered" evidence="6">
    <location>
        <begin position="483"/>
        <end position="514"/>
    </location>
</feature>
<feature type="compositionally biased region" description="Pro residues" evidence="6">
    <location>
        <begin position="75"/>
        <end position="84"/>
    </location>
</feature>
<keyword evidence="4 5" id="KW-0539">Nucleus</keyword>
<feature type="compositionally biased region" description="Basic residues" evidence="6">
    <location>
        <begin position="1117"/>
        <end position="1127"/>
    </location>
</feature>
<feature type="region of interest" description="Disordered" evidence="6">
    <location>
        <begin position="1192"/>
        <end position="1217"/>
    </location>
</feature>
<evidence type="ECO:0000256" key="1">
    <source>
        <dbReference type="ARBA" id="ARBA00004123"/>
    </source>
</evidence>
<organism evidence="8 10">
    <name type="scientific">Schistosoma margrebowiei</name>
    <dbReference type="NCBI Taxonomy" id="48269"/>
    <lineage>
        <taxon>Eukaryota</taxon>
        <taxon>Metazoa</taxon>
        <taxon>Spiralia</taxon>
        <taxon>Lophotrochozoa</taxon>
        <taxon>Platyhelminthes</taxon>
        <taxon>Trematoda</taxon>
        <taxon>Digenea</taxon>
        <taxon>Strigeidida</taxon>
        <taxon>Schistosomatoidea</taxon>
        <taxon>Schistosomatidae</taxon>
        <taxon>Schistosoma</taxon>
    </lineage>
</organism>
<dbReference type="GO" id="GO:0000981">
    <property type="term" value="F:DNA-binding transcription factor activity, RNA polymerase II-specific"/>
    <property type="evidence" value="ECO:0007669"/>
    <property type="project" value="TreeGrafter"/>
</dbReference>
<feature type="compositionally biased region" description="Low complexity" evidence="6">
    <location>
        <begin position="483"/>
        <end position="496"/>
    </location>
</feature>
<reference evidence="9 10" key="1">
    <citation type="submission" date="2023-11" db="UniProtKB">
        <authorList>
            <consortium name="WormBaseParasite"/>
        </authorList>
    </citation>
    <scope>IDENTIFICATION</scope>
</reference>
<evidence type="ECO:0000313" key="9">
    <source>
        <dbReference type="WBParaSite" id="SMRG1_90140.1"/>
    </source>
</evidence>
<dbReference type="PROSITE" id="PS50061">
    <property type="entry name" value="ETS_DOMAIN_3"/>
    <property type="match status" value="1"/>
</dbReference>
<evidence type="ECO:0000256" key="3">
    <source>
        <dbReference type="ARBA" id="ARBA00023125"/>
    </source>
</evidence>
<comment type="similarity">
    <text evidence="2 5">Belongs to the ETS family.</text>
</comment>
<feature type="region of interest" description="Disordered" evidence="6">
    <location>
        <begin position="560"/>
        <end position="585"/>
    </location>
</feature>
<feature type="compositionally biased region" description="Low complexity" evidence="6">
    <location>
        <begin position="85"/>
        <end position="100"/>
    </location>
</feature>
<feature type="compositionally biased region" description="Low complexity" evidence="6">
    <location>
        <begin position="560"/>
        <end position="582"/>
    </location>
</feature>
<evidence type="ECO:0000313" key="8">
    <source>
        <dbReference type="Proteomes" id="UP000050790"/>
    </source>
</evidence>
<evidence type="ECO:0000313" key="10">
    <source>
        <dbReference type="WBParaSite" id="SMRG1_90140.2"/>
    </source>
</evidence>
<dbReference type="InterPro" id="IPR046328">
    <property type="entry name" value="ETS_fam"/>
</dbReference>
<dbReference type="InterPro" id="IPR000418">
    <property type="entry name" value="Ets_dom"/>
</dbReference>
<evidence type="ECO:0000256" key="5">
    <source>
        <dbReference type="RuleBase" id="RU004019"/>
    </source>
</evidence>
<accession>A0AA85AK84</accession>
<dbReference type="FunFam" id="1.10.10.10:FF:000343">
    <property type="entry name" value="Ets at 65A, isoform C"/>
    <property type="match status" value="1"/>
</dbReference>
<feature type="region of interest" description="Disordered" evidence="6">
    <location>
        <begin position="904"/>
        <end position="927"/>
    </location>
</feature>
<dbReference type="PANTHER" id="PTHR11849:SF304">
    <property type="entry name" value="DNA-BINDING PROTEIN D-ETS-3"/>
    <property type="match status" value="1"/>
</dbReference>
<protein>
    <submittedName>
        <fullName evidence="9 10">ETS domain-containing protein</fullName>
    </submittedName>
</protein>
<evidence type="ECO:0000259" key="7">
    <source>
        <dbReference type="PROSITE" id="PS50061"/>
    </source>
</evidence>
<dbReference type="WBParaSite" id="SMRG1_90140.1">
    <property type="protein sequence ID" value="SMRG1_90140.1"/>
    <property type="gene ID" value="SMRG1_90140"/>
</dbReference>
<feature type="region of interest" description="Disordered" evidence="6">
    <location>
        <begin position="1110"/>
        <end position="1152"/>
    </location>
</feature>
<dbReference type="PANTHER" id="PTHR11849">
    <property type="entry name" value="ETS"/>
    <property type="match status" value="1"/>
</dbReference>
<dbReference type="SUPFAM" id="SSF46785">
    <property type="entry name" value="Winged helix' DNA-binding domain"/>
    <property type="match status" value="1"/>
</dbReference>
<dbReference type="GO" id="GO:0043565">
    <property type="term" value="F:sequence-specific DNA binding"/>
    <property type="evidence" value="ECO:0007669"/>
    <property type="project" value="InterPro"/>
</dbReference>
<proteinExistence type="inferred from homology"/>
<dbReference type="PROSITE" id="PS00345">
    <property type="entry name" value="ETS_DOMAIN_1"/>
    <property type="match status" value="1"/>
</dbReference>
<sequence>MNISDTQLFHSRQPTNWSMMFPFNNNNNTVDVYEKSRINNNNSNGSNGFINHQLQTSPSFSPPPPALLPSSATLPHPPFPPPLHHNPLSRQNDPQSQQQQQREDQQHQQLLPPEVSTLQEFMNYGLLPISSNQTSQYNATINNNSNNNSSSQLDAFYISSSVTVVQNDVNAIPTSHSQLKLTTEPTNNMFSNILPYTHNEGLSDISSSYRDMVFPQSSSNTTLNGNSSMMGGSDVSRSFQQLDPWTWMNINHPTNYPATSLKTNTFPAITTSLSPLSTSLTSTRSLSSTSATLSSIPESQDVTMTLELANKVHRLNNSTSISRENDFISLPKFMGMTSSSPKKYTKGLLSLQRSHHHEHHPQQQRQQSLQTQQQYKFEEFLPSALNVEQNGYKTTISDFNSKHNNINNTDGIHKEFPDKSISPTSTSGLFRLPSISLCDTNIYSRTMNAVINMKPEVLSTDVYNRIDGNYRGESKRTTAAGTTTAAVIGNNNNNNNSKLHRSNRSYTSSTTADEYDLKYKPRLSVHHNKQSNNNSNNSNLKELISSQRRKRSTFNTTTAVTTTANNNNNNNTNNDNNNINTTVHPSINNNITESNLIPNVTLAINTSPSITNLNKTNFFPNNNNSELSNIFTSNGSLSNNIDITHRLGKSHFNDILNQYNNEHEENKNHLKSMNNTNQNTMNNHSLDEPFVKYGTKLMKIASDNETGLTTHINDYDYTNLSLYTKQTNSSLGTNQWRPQCSGQIQLWQFLLELLSDSKNLACITWEGTNGEFKLVDPDEVARRWGERKSKPNMNYDKLSRALRYYYDKNIMSKINGKRYAYKFDFSGLAQAMQPPTCGNSPSPDTMNTSSQMLSSLLLPSVCHGLGIMNSSTQVNLNHNLTPTAGTHYSNLLVSTQLSQNPNLNNNNHTTNEVSISNNSNNNDSSNNNINRNDFNTRFSSRPTNPISADLFPYTTNVSNYFNTTYSCSSPSYISRLGSHPIDFRSNHRQLHTNTSETMNDNSSLNRTEYPTDLFDYGNFAQNKSNNPTYSLSNGSYTQDVLHSARMAAAAAACCLISPLNNSYNNNMSSLNNYLVDDDRNNMIMTNTDSLFTSKFHSLDDFDSSRLHQSHLLQQHQQHQHHHLHPHSPHGQQHQEHELHQNSLHVDQHKSSTHLSTFNQMSNKNFFGKSSKQNFPNANEYISNGILNNIELSNNSNNNNENNNDNNTTIMNNNNSNDELSTSNMFNSTTHLIRDTTHNNLSLFHGMRILPDMEDNHNNNNNVNSLLTNSTSSTLTTSPNIDHNNLNSNFISKSINPLMETSNLIGSCFPIMTQTSTSPMNRINSWFTTVTEDGQSSSSSSSSSTTTRTTTTTSSSSLTTTFSYSDSNELQKTINLSIS</sequence>
<evidence type="ECO:0000256" key="6">
    <source>
        <dbReference type="SAM" id="MobiDB-lite"/>
    </source>
</evidence>
<feature type="compositionally biased region" description="Low complexity" evidence="6">
    <location>
        <begin position="38"/>
        <end position="59"/>
    </location>
</feature>